<evidence type="ECO:0000313" key="3">
    <source>
        <dbReference type="Proteomes" id="UP001342826"/>
    </source>
</evidence>
<evidence type="ECO:0000256" key="1">
    <source>
        <dbReference type="SAM" id="MobiDB-lite"/>
    </source>
</evidence>
<keyword evidence="3" id="KW-1185">Reference proteome</keyword>
<organism evidence="2 3">
    <name type="scientific">Metabacillus fastidiosus</name>
    <dbReference type="NCBI Taxonomy" id="1458"/>
    <lineage>
        <taxon>Bacteria</taxon>
        <taxon>Bacillati</taxon>
        <taxon>Bacillota</taxon>
        <taxon>Bacilli</taxon>
        <taxon>Bacillales</taxon>
        <taxon>Bacillaceae</taxon>
        <taxon>Metabacillus</taxon>
    </lineage>
</organism>
<dbReference type="RefSeq" id="WP_235842955.1">
    <property type="nucleotide sequence ID" value="NZ_JARSOS010000051.1"/>
</dbReference>
<dbReference type="Pfam" id="PF19767">
    <property type="entry name" value="DUF6254"/>
    <property type="match status" value="1"/>
</dbReference>
<accession>A0ABU6P2W3</accession>
<proteinExistence type="predicted"/>
<feature type="region of interest" description="Disordered" evidence="1">
    <location>
        <begin position="1"/>
        <end position="40"/>
    </location>
</feature>
<dbReference type="EMBL" id="JARTFS010000018">
    <property type="protein sequence ID" value="MED4403707.1"/>
    <property type="molecule type" value="Genomic_DNA"/>
</dbReference>
<sequence length="40" mass="4786">MTQSQRQQERQWKTRKQTQKPHGKVKSFEELAEDAGKNRS</sequence>
<evidence type="ECO:0000313" key="2">
    <source>
        <dbReference type="EMBL" id="MED4403707.1"/>
    </source>
</evidence>
<comment type="caution">
    <text evidence="2">The sequence shown here is derived from an EMBL/GenBank/DDBJ whole genome shotgun (WGS) entry which is preliminary data.</text>
</comment>
<name>A0ABU6P2W3_9BACI</name>
<feature type="compositionally biased region" description="Basic and acidic residues" evidence="1">
    <location>
        <begin position="26"/>
        <end position="40"/>
    </location>
</feature>
<gene>
    <name evidence="2" type="ORF">P9271_20565</name>
</gene>
<dbReference type="InterPro" id="IPR046221">
    <property type="entry name" value="DUF6254"/>
</dbReference>
<dbReference type="GeneID" id="301143586"/>
<reference evidence="2 3" key="1">
    <citation type="submission" date="2023-03" db="EMBL/GenBank/DDBJ databases">
        <title>Bacillus Genome Sequencing.</title>
        <authorList>
            <person name="Dunlap C."/>
        </authorList>
    </citation>
    <scope>NUCLEOTIDE SEQUENCE [LARGE SCALE GENOMIC DNA]</scope>
    <source>
        <strain evidence="2 3">NRS-1717</strain>
    </source>
</reference>
<protein>
    <submittedName>
        <fullName evidence="2">DUF6254 family protein</fullName>
    </submittedName>
</protein>
<feature type="compositionally biased region" description="Basic residues" evidence="1">
    <location>
        <begin position="13"/>
        <end position="25"/>
    </location>
</feature>
<dbReference type="Proteomes" id="UP001342826">
    <property type="component" value="Unassembled WGS sequence"/>
</dbReference>